<organism evidence="2 3">
    <name type="scientific">Lupinus luteus</name>
    <name type="common">European yellow lupine</name>
    <dbReference type="NCBI Taxonomy" id="3873"/>
    <lineage>
        <taxon>Eukaryota</taxon>
        <taxon>Viridiplantae</taxon>
        <taxon>Streptophyta</taxon>
        <taxon>Embryophyta</taxon>
        <taxon>Tracheophyta</taxon>
        <taxon>Spermatophyta</taxon>
        <taxon>Magnoliopsida</taxon>
        <taxon>eudicotyledons</taxon>
        <taxon>Gunneridae</taxon>
        <taxon>Pentapetalae</taxon>
        <taxon>rosids</taxon>
        <taxon>fabids</taxon>
        <taxon>Fabales</taxon>
        <taxon>Fabaceae</taxon>
        <taxon>Papilionoideae</taxon>
        <taxon>50 kb inversion clade</taxon>
        <taxon>genistoids sensu lato</taxon>
        <taxon>core genistoids</taxon>
        <taxon>Genisteae</taxon>
        <taxon>Lupinus</taxon>
    </lineage>
</organism>
<dbReference type="Pfam" id="PF04765">
    <property type="entry name" value="TOD1_MUCI70"/>
    <property type="match status" value="1"/>
</dbReference>
<evidence type="ECO:0000313" key="3">
    <source>
        <dbReference type="Proteomes" id="UP001497480"/>
    </source>
</evidence>
<reference evidence="2 3" key="1">
    <citation type="submission" date="2024-03" db="EMBL/GenBank/DDBJ databases">
        <authorList>
            <person name="Martinez-Hernandez J."/>
        </authorList>
    </citation>
    <scope>NUCLEOTIDE SEQUENCE [LARGE SCALE GENOMIC DNA]</scope>
</reference>
<gene>
    <name evidence="2" type="ORF">LLUT_LOCUS7501</name>
</gene>
<evidence type="ECO:0000313" key="2">
    <source>
        <dbReference type="EMBL" id="CAL0306441.1"/>
    </source>
</evidence>
<dbReference type="InterPro" id="IPR048354">
    <property type="entry name" value="TOD1_MUCI70_glycTrfase_dom"/>
</dbReference>
<evidence type="ECO:0000259" key="1">
    <source>
        <dbReference type="Pfam" id="PF04765"/>
    </source>
</evidence>
<protein>
    <recommendedName>
        <fullName evidence="1">TOD1/MUCI70 glycosyltransferase-like domain-containing protein</fullName>
    </recommendedName>
</protein>
<comment type="caution">
    <text evidence="2">The sequence shown here is derived from an EMBL/GenBank/DDBJ whole genome shotgun (WGS) entry which is preliminary data.</text>
</comment>
<sequence>MPRRVSTLLSITNHFRSRSMSGRYHQYAPPTMHCHNPYSSTYFMPTRQGQIPIRLPDLPQATIKHVRIRHIYVLHAQLRRRKSHRSWYTLTFFCPKKYINVPEGAIIIREHTAINNLFSCLWFDEVIDRAELEAMLGSFYRMLYTEETIATPFILSGCFPKLEHFQMNLLNAQVTDDEIRRTVYSIGGFKAQGKYDIQALFYQNHWRIV</sequence>
<proteinExistence type="predicted"/>
<dbReference type="Proteomes" id="UP001497480">
    <property type="component" value="Unassembled WGS sequence"/>
</dbReference>
<feature type="domain" description="TOD1/MUCI70 glycosyltransferase-like" evidence="1">
    <location>
        <begin position="95"/>
        <end position="126"/>
    </location>
</feature>
<dbReference type="EMBL" id="CAXHTB010000005">
    <property type="protein sequence ID" value="CAL0306441.1"/>
    <property type="molecule type" value="Genomic_DNA"/>
</dbReference>
<keyword evidence="3" id="KW-1185">Reference proteome</keyword>
<name>A0AAV1WAS3_LUPLU</name>
<accession>A0AAV1WAS3</accession>
<dbReference type="AlphaFoldDB" id="A0AAV1WAS3"/>